<dbReference type="InterPro" id="IPR000719">
    <property type="entry name" value="Prot_kinase_dom"/>
</dbReference>
<dbReference type="InterPro" id="IPR011009">
    <property type="entry name" value="Kinase-like_dom_sf"/>
</dbReference>
<protein>
    <recommendedName>
        <fullName evidence="2">Protein kinase domain-containing protein</fullName>
    </recommendedName>
</protein>
<gene>
    <name evidence="3" type="ORF">B0A54_14766</name>
</gene>
<feature type="compositionally biased region" description="Polar residues" evidence="1">
    <location>
        <begin position="1233"/>
        <end position="1242"/>
    </location>
</feature>
<reference evidence="3 4" key="1">
    <citation type="submission" date="2017-03" db="EMBL/GenBank/DDBJ databases">
        <title>Genomes of endolithic fungi from Antarctica.</title>
        <authorList>
            <person name="Coleine C."/>
            <person name="Masonjones S."/>
            <person name="Stajich J.E."/>
        </authorList>
    </citation>
    <scope>NUCLEOTIDE SEQUENCE [LARGE SCALE GENOMIC DNA]</scope>
    <source>
        <strain evidence="3 4">CCFEE 5311</strain>
    </source>
</reference>
<evidence type="ECO:0000313" key="3">
    <source>
        <dbReference type="EMBL" id="TKA31872.1"/>
    </source>
</evidence>
<dbReference type="InterPro" id="IPR056002">
    <property type="entry name" value="DUF7580"/>
</dbReference>
<sequence length="1261" mass="140729">MLNVSTSTRTALDRFVASGNSQCCGLALHAHLLAALGRNWTAYIEDLTVALLEQDNKASYCSIDKSQDNHGFTVTYHDLQEMHMLQAKIDRASVALEDCVEIGRKSLSAVAAVLDVRCDVFAAYGVDTGVHAVFGSAVSSAGGVGESSGGGRGGCLEPWGGDSKTDETELLMVGSCSSTLRFRDVVIKTPRVDEEAEITQENAKATRIEANVYSILGEHERVARCLYISPTRDMVMLEFYPNGNLKGYAAARATPPYHLRKWARQMIEGVGYVHSKGVRHSDLRLDQWLLDSETNARLSDFNASGYDECSRLDLPGEKALGIEGPSHFLPRDPCADNSVRSDLFALGSALYELEHGSAPYAGVDDEAIAKRYELQCFPSVSTMMLGQVISGANDWIELLRTVRPIISARFPLESAQEITNTVLHGGRKIFSILVMLDQVDRIEHFIKRDQLQARDIDSLLPVTKIDLRTTLKDDYIADQFYLSQWEFCAPVFTRKTIPRIFDRHCLDHPNIWSLLACYTHNDQHNIISPYISQGTLRKYLQQETRTTVHPSETFHLVAGLASAVWAMHEFVFGSDHQAHKGHHDDLRPDNVIFDGSRLILADFGLSSLKASPENSKTTFKGRQGFYQPPECADLGHPYKEHGATRASDIFAFGCMIADIIVHLAKGPAGVKEFEEARTFHRQPITFHLFHEGNRANDAVAAFLERTATEFGSPVFGDIVQLVVTMLDLDPKKRPLARHATTKLYDITIAAFVEQCTPLFVSLKSSPHAVIEHARFLSWRRSFDASYYFTLPRPTTATAMLESIFDTLRQMKQALDDVDLALAGDCRTFLDIRRMNTELINSLPEPRRAAAESQLSTILLKMISSSPNDIVYDSLRTAFGDSSIARLAAAKRQILKVEGDIGSVAEIRCRVLPNSSGLRLRDRENVGPFRLARVYDGSNDVGRLVLEEVIKYQDRYRLKRLLPRLSKLTELLAGPNLPPELRVLPFYGLHDNAKTSSVGLLYDLGEVHQGVPSSPELKSLHQLLSNEDKTHLPNLETRYSLASGLAEALAALHDVEWYHKDLTCHSVLFLPSSDRQPHWKTSPYLIGFHHSRQTRDDFSEGPLAASQDRKRERYHHPDYLSKENGQFRGFRPEFDYYSLGILLVEVACWSTIDAIMSSNAKEDNRTFARSVVEERLDELKFSMGLTYAGVVEECLTGIKKSRVVAEGVPTDAQTNLAVKETITGPLKSLLSRVQEANSSSTPMQKRKADDEGARPVSKRLQL</sequence>
<dbReference type="PANTHER" id="PTHR37542:SF3">
    <property type="entry name" value="PRION-INHIBITION AND PROPAGATION HELO DOMAIN-CONTAINING PROTEIN"/>
    <property type="match status" value="1"/>
</dbReference>
<name>A0A4U0UAX3_9PEZI</name>
<feature type="domain" description="Protein kinase" evidence="2">
    <location>
        <begin position="96"/>
        <end position="430"/>
    </location>
</feature>
<dbReference type="GO" id="GO:0005524">
    <property type="term" value="F:ATP binding"/>
    <property type="evidence" value="ECO:0007669"/>
    <property type="project" value="InterPro"/>
</dbReference>
<dbReference type="OrthoDB" id="4062651at2759"/>
<dbReference type="SMART" id="SM00220">
    <property type="entry name" value="S_TKc"/>
    <property type="match status" value="1"/>
</dbReference>
<dbReference type="STRING" id="329885.A0A4U0UAX3"/>
<dbReference type="Pfam" id="PF00069">
    <property type="entry name" value="Pkinase"/>
    <property type="match status" value="2"/>
</dbReference>
<comment type="caution">
    <text evidence="3">The sequence shown here is derived from an EMBL/GenBank/DDBJ whole genome shotgun (WGS) entry which is preliminary data.</text>
</comment>
<evidence type="ECO:0000256" key="1">
    <source>
        <dbReference type="SAM" id="MobiDB-lite"/>
    </source>
</evidence>
<feature type="region of interest" description="Disordered" evidence="1">
    <location>
        <begin position="1232"/>
        <end position="1261"/>
    </location>
</feature>
<dbReference type="SUPFAM" id="SSF56112">
    <property type="entry name" value="Protein kinase-like (PK-like)"/>
    <property type="match status" value="3"/>
</dbReference>
<dbReference type="GO" id="GO:0004672">
    <property type="term" value="F:protein kinase activity"/>
    <property type="evidence" value="ECO:0007669"/>
    <property type="project" value="InterPro"/>
</dbReference>
<dbReference type="EMBL" id="NAJP01000093">
    <property type="protein sequence ID" value="TKA31872.1"/>
    <property type="molecule type" value="Genomic_DNA"/>
</dbReference>
<feature type="domain" description="Protein kinase" evidence="2">
    <location>
        <begin position="919"/>
        <end position="1215"/>
    </location>
</feature>
<dbReference type="Gene3D" id="1.10.510.10">
    <property type="entry name" value="Transferase(Phosphotransferase) domain 1"/>
    <property type="match status" value="3"/>
</dbReference>
<accession>A0A4U0UAX3</accession>
<proteinExistence type="predicted"/>
<feature type="domain" description="Protein kinase" evidence="2">
    <location>
        <begin position="419"/>
        <end position="752"/>
    </location>
</feature>
<evidence type="ECO:0000313" key="4">
    <source>
        <dbReference type="Proteomes" id="UP000310066"/>
    </source>
</evidence>
<dbReference type="Pfam" id="PF24476">
    <property type="entry name" value="DUF7580"/>
    <property type="match status" value="1"/>
</dbReference>
<dbReference type="PANTHER" id="PTHR37542">
    <property type="entry name" value="HELO DOMAIN-CONTAINING PROTEIN-RELATED"/>
    <property type="match status" value="1"/>
</dbReference>
<evidence type="ECO:0000259" key="2">
    <source>
        <dbReference type="PROSITE" id="PS50011"/>
    </source>
</evidence>
<organism evidence="3 4">
    <name type="scientific">Friedmanniomyces endolithicus</name>
    <dbReference type="NCBI Taxonomy" id="329885"/>
    <lineage>
        <taxon>Eukaryota</taxon>
        <taxon>Fungi</taxon>
        <taxon>Dikarya</taxon>
        <taxon>Ascomycota</taxon>
        <taxon>Pezizomycotina</taxon>
        <taxon>Dothideomycetes</taxon>
        <taxon>Dothideomycetidae</taxon>
        <taxon>Mycosphaerellales</taxon>
        <taxon>Teratosphaeriaceae</taxon>
        <taxon>Friedmanniomyces</taxon>
    </lineage>
</organism>
<dbReference type="AlphaFoldDB" id="A0A4U0UAX3"/>
<dbReference type="PROSITE" id="PS50011">
    <property type="entry name" value="PROTEIN_KINASE_DOM"/>
    <property type="match status" value="3"/>
</dbReference>
<dbReference type="Proteomes" id="UP000310066">
    <property type="component" value="Unassembled WGS sequence"/>
</dbReference>